<protein>
    <submittedName>
        <fullName evidence="3">Putative secreted protein</fullName>
    </submittedName>
</protein>
<feature type="region of interest" description="Disordered" evidence="1">
    <location>
        <begin position="144"/>
        <end position="163"/>
    </location>
</feature>
<name>A0A6B0UY28_IXORI</name>
<evidence type="ECO:0000256" key="1">
    <source>
        <dbReference type="SAM" id="MobiDB-lite"/>
    </source>
</evidence>
<dbReference type="EMBL" id="GIFC01012338">
    <property type="protein sequence ID" value="MXU94421.1"/>
    <property type="molecule type" value="Transcribed_RNA"/>
</dbReference>
<keyword evidence="2" id="KW-0732">Signal</keyword>
<feature type="signal peptide" evidence="2">
    <location>
        <begin position="1"/>
        <end position="23"/>
    </location>
</feature>
<reference evidence="3" key="1">
    <citation type="submission" date="2019-12" db="EMBL/GenBank/DDBJ databases">
        <title>An insight into the sialome of adult female Ixodes ricinus ticks feeding for 6 days.</title>
        <authorList>
            <person name="Perner J."/>
            <person name="Ribeiro J.M.C."/>
        </authorList>
    </citation>
    <scope>NUCLEOTIDE SEQUENCE</scope>
    <source>
        <strain evidence="3">Semi-engorged</strain>
        <tissue evidence="3">Salivary glands</tissue>
    </source>
</reference>
<feature type="chain" id="PRO_5025395256" evidence="2">
    <location>
        <begin position="24"/>
        <end position="163"/>
    </location>
</feature>
<feature type="region of interest" description="Disordered" evidence="1">
    <location>
        <begin position="45"/>
        <end position="81"/>
    </location>
</feature>
<dbReference type="AlphaFoldDB" id="A0A6B0UY28"/>
<evidence type="ECO:0000256" key="2">
    <source>
        <dbReference type="SAM" id="SignalP"/>
    </source>
</evidence>
<accession>A0A6B0UY28</accession>
<evidence type="ECO:0000313" key="3">
    <source>
        <dbReference type="EMBL" id="MXU94421.1"/>
    </source>
</evidence>
<proteinExistence type="predicted"/>
<sequence length="163" mass="17471">MPKFVVLCGILALIIIAARSICASLVSQGVTRQTEKTTKRFTVLPSFPSSRAGTPDPPTPGRPLLSPVVQSSQSASVSRPADRLSHASAAWASCSGLSQPESRCGTSPGLSWPRLVWPGGLCCAFGLPGDWEEGSDVGVNERISHRETHRHQRLHQSTSKERC</sequence>
<feature type="compositionally biased region" description="Low complexity" evidence="1">
    <location>
        <begin position="63"/>
        <end position="79"/>
    </location>
</feature>
<organism evidence="3">
    <name type="scientific">Ixodes ricinus</name>
    <name type="common">Common tick</name>
    <name type="synonym">Acarus ricinus</name>
    <dbReference type="NCBI Taxonomy" id="34613"/>
    <lineage>
        <taxon>Eukaryota</taxon>
        <taxon>Metazoa</taxon>
        <taxon>Ecdysozoa</taxon>
        <taxon>Arthropoda</taxon>
        <taxon>Chelicerata</taxon>
        <taxon>Arachnida</taxon>
        <taxon>Acari</taxon>
        <taxon>Parasitiformes</taxon>
        <taxon>Ixodida</taxon>
        <taxon>Ixodoidea</taxon>
        <taxon>Ixodidae</taxon>
        <taxon>Ixodinae</taxon>
        <taxon>Ixodes</taxon>
    </lineage>
</organism>